<dbReference type="InterPro" id="IPR051861">
    <property type="entry name" value="NET_actin-binding_domain"/>
</dbReference>
<keyword evidence="1 3" id="KW-0175">Coiled coil</keyword>
<dbReference type="PANTHER" id="PTHR32258">
    <property type="entry name" value="PROTEIN NETWORKED 4A"/>
    <property type="match status" value="1"/>
</dbReference>
<feature type="coiled-coil region" evidence="3">
    <location>
        <begin position="1132"/>
        <end position="1159"/>
    </location>
</feature>
<evidence type="ECO:0000313" key="5">
    <source>
        <dbReference type="EMBL" id="KAL2507756.1"/>
    </source>
</evidence>
<dbReference type="PANTHER" id="PTHR32258:SF32">
    <property type="entry name" value="PROTEIN NETWORKED 1D"/>
    <property type="match status" value="1"/>
</dbReference>
<reference evidence="6" key="1">
    <citation type="submission" date="2024-07" db="EMBL/GenBank/DDBJ databases">
        <title>Two chromosome-level genome assemblies of Korean endemic species Abeliophyllum distichum and Forsythia ovata (Oleaceae).</title>
        <authorList>
            <person name="Jang H."/>
        </authorList>
    </citation>
    <scope>NUCLEOTIDE SEQUENCE [LARGE SCALE GENOMIC DNA]</scope>
</reference>
<feature type="coiled-coil region" evidence="3">
    <location>
        <begin position="525"/>
        <end position="608"/>
    </location>
</feature>
<proteinExistence type="inferred from homology"/>
<feature type="coiled-coil region" evidence="3">
    <location>
        <begin position="882"/>
        <end position="958"/>
    </location>
</feature>
<gene>
    <name evidence="5" type="ORF">Fot_31403</name>
</gene>
<accession>A0ABD1T4W1</accession>
<dbReference type="PROSITE" id="PS51774">
    <property type="entry name" value="NAB"/>
    <property type="match status" value="1"/>
</dbReference>
<feature type="domain" description="NAB" evidence="4">
    <location>
        <begin position="15"/>
        <end position="95"/>
    </location>
</feature>
<keyword evidence="6" id="KW-1185">Reference proteome</keyword>
<evidence type="ECO:0000256" key="2">
    <source>
        <dbReference type="ARBA" id="ARBA00038006"/>
    </source>
</evidence>
<feature type="coiled-coil region" evidence="3">
    <location>
        <begin position="700"/>
        <end position="748"/>
    </location>
</feature>
<dbReference type="Proteomes" id="UP001604277">
    <property type="component" value="Unassembled WGS sequence"/>
</dbReference>
<comment type="similarity">
    <text evidence="2">Belongs to the NET family.</text>
</comment>
<protein>
    <submittedName>
        <fullName evidence="5">Protein NETWORKED 1D</fullName>
    </submittedName>
</protein>
<feature type="coiled-coil region" evidence="3">
    <location>
        <begin position="1288"/>
        <end position="1315"/>
    </location>
</feature>
<dbReference type="EMBL" id="JBFOLJ010000009">
    <property type="protein sequence ID" value="KAL2507756.1"/>
    <property type="molecule type" value="Genomic_DNA"/>
</dbReference>
<sequence>MAALLDSDSDSRRMYSWWWDSHISPKNSKWLQENLTDMDTKVKAMIKLIEEDADSFARRAEMYYKKRPELMKLVEEFYRAYRALAERYDHATGVIRQAHRTMAEAFPNQVPLTFSDDSSANSIPASDPKTPEISTPVRALCKMEDLRKDSVGLSPSNCHSVEQIGEFANESDSVKRTIGLKQLNDLFWPGDCPKFIEATVRSLNFDETEEKQQILQTEEILILKEALAQMEAEKESVLVQYQQSLDKLSKLEFDISHVREDSKVLNDRASNAENEVVILKESLSKLEAEKEATLKRYHLCLDMIVDLDNIISSARDRAKELNEKASRAEAEAQSLKDASHNQYMKSLEMIENLENKLQVTEKESKMSKERSEKAEGEVEILKQTISKFAEEKEAATLRHQKCLETISSLEHKLTCAEEEAKQLTIEVDIGASKLKGAEEQCLLLERSNQSLHSEVGSLMLKMETQTQELMENQKELGRLWVCIQEERLQFVDTEKGFQALKLLHSQTQEELRSMASELQKRARLLKVVKTRNKSLKDEVLKVKKENKNLDELNASSALSMMYMQNEISNLKETKRNIEGELELRLSQSNALQQEIYRVKEELKDLNKRYLSFLEQVHAIGLNPESLELSVKELQDQNSDLKETCYRERCDKVVLLEKLETLEHLLEKHSILETSLEQSHKSLSEEKLTLLDENTTLMTQLQVTRENLETLSQKNTVLENSLSHAHDELQALKDKSKSLEDSCQLLVSEKNDLIGKKDALTSQLETTQIRLRAGECKVDELMTEIGNLHRKLLDVQVTCQKLQIQNLEICEEKKSLEDKFLHLKGKNRIIEEENSVLCGKMLALENFSLIFRDCVREKFTVLRELGDDLNKLHGINGAIVGKLSLNESRLEELQMENLHLRERLQKTEDQLRIVSIAKDELNNEIKNGKSKLHQNELELQEAQRQINLIETEKLKLRKKLEVSTMKYNELKIIRDDQENQIFKLSADNGQLSMEISVLENHATLVFGQLQSSTVSQHLYKQKFHELYKACVGYIDENESLESQLAAYGAAIISLKECISSLENQANLHVKLRNPENEEMEGTQLMNQLCGNHLNEVEKATVPDTLSNLESLQSRVRAIEKATVEMTHLLVQENIDLHSNLESAMSQIEELKSTNSQCSRNLKPISEVTEAENALLTKDIMLDQKSECSSPGFKRKEQVATDNQLLELWEAADPDGSIGLTVCKSKKIISPSADKFTDFHRVKSINKRKDKCLISDALIENELSVDKLEISKRSTEALRKENKRKILERLNLDTQKLTNLEITVQDLKRKLEITEKSKRGKAVIECEKLKVQLEESDMTILKLFDLNKKLMKRVGNSSFFDVNSSFESDEDGSASRRRISVQTRRISEKIARLQLVVQKLQFVLLKLDDEKEVGVKSTMSETRRRILLRDYLYNGRRTIHRRKKSQFCACAQPSTTED</sequence>
<organism evidence="5 6">
    <name type="scientific">Forsythia ovata</name>
    <dbReference type="NCBI Taxonomy" id="205694"/>
    <lineage>
        <taxon>Eukaryota</taxon>
        <taxon>Viridiplantae</taxon>
        <taxon>Streptophyta</taxon>
        <taxon>Embryophyta</taxon>
        <taxon>Tracheophyta</taxon>
        <taxon>Spermatophyta</taxon>
        <taxon>Magnoliopsida</taxon>
        <taxon>eudicotyledons</taxon>
        <taxon>Gunneridae</taxon>
        <taxon>Pentapetalae</taxon>
        <taxon>asterids</taxon>
        <taxon>lamiids</taxon>
        <taxon>Lamiales</taxon>
        <taxon>Oleaceae</taxon>
        <taxon>Forsythieae</taxon>
        <taxon>Forsythia</taxon>
    </lineage>
</organism>
<feature type="coiled-coil region" evidence="3">
    <location>
        <begin position="255"/>
        <end position="454"/>
    </location>
</feature>
<evidence type="ECO:0000259" key="4">
    <source>
        <dbReference type="PROSITE" id="PS51774"/>
    </source>
</evidence>
<evidence type="ECO:0000313" key="6">
    <source>
        <dbReference type="Proteomes" id="UP001604277"/>
    </source>
</evidence>
<name>A0ABD1T4W1_9LAMI</name>
<evidence type="ECO:0000256" key="3">
    <source>
        <dbReference type="SAM" id="Coils"/>
    </source>
</evidence>
<comment type="caution">
    <text evidence="5">The sequence shown here is derived from an EMBL/GenBank/DDBJ whole genome shotgun (WGS) entry which is preliminary data.</text>
</comment>
<dbReference type="Pfam" id="PF07765">
    <property type="entry name" value="KIP1"/>
    <property type="match status" value="1"/>
</dbReference>
<evidence type="ECO:0000256" key="1">
    <source>
        <dbReference type="ARBA" id="ARBA00023054"/>
    </source>
</evidence>
<dbReference type="InterPro" id="IPR011684">
    <property type="entry name" value="NAB"/>
</dbReference>